<sequence>FPAWLQGCKMLHLAYLFEGKKWREIINMNSRDLETLGVRSMNFRRRLTTYFWVIRLDLVSL</sequence>
<comment type="caution">
    <text evidence="1">The sequence shown here is derived from an EMBL/GenBank/DDBJ whole genome shotgun (WGS) entry which is preliminary data.</text>
</comment>
<dbReference type="Proteomes" id="UP000789920">
    <property type="component" value="Unassembled WGS sequence"/>
</dbReference>
<protein>
    <submittedName>
        <fullName evidence="1">25409_t:CDS:1</fullName>
    </submittedName>
</protein>
<accession>A0ACA9S032</accession>
<organism evidence="1 2">
    <name type="scientific">Racocetra persica</name>
    <dbReference type="NCBI Taxonomy" id="160502"/>
    <lineage>
        <taxon>Eukaryota</taxon>
        <taxon>Fungi</taxon>
        <taxon>Fungi incertae sedis</taxon>
        <taxon>Mucoromycota</taxon>
        <taxon>Glomeromycotina</taxon>
        <taxon>Glomeromycetes</taxon>
        <taxon>Diversisporales</taxon>
        <taxon>Gigasporaceae</taxon>
        <taxon>Racocetra</taxon>
    </lineage>
</organism>
<evidence type="ECO:0000313" key="2">
    <source>
        <dbReference type="Proteomes" id="UP000789920"/>
    </source>
</evidence>
<dbReference type="EMBL" id="CAJVQC010081926">
    <property type="protein sequence ID" value="CAG8819160.1"/>
    <property type="molecule type" value="Genomic_DNA"/>
</dbReference>
<keyword evidence="2" id="KW-1185">Reference proteome</keyword>
<name>A0ACA9S032_9GLOM</name>
<feature type="non-terminal residue" evidence="1">
    <location>
        <position position="1"/>
    </location>
</feature>
<gene>
    <name evidence="1" type="ORF">RPERSI_LOCUS25076</name>
</gene>
<reference evidence="1" key="1">
    <citation type="submission" date="2021-06" db="EMBL/GenBank/DDBJ databases">
        <authorList>
            <person name="Kallberg Y."/>
            <person name="Tangrot J."/>
            <person name="Rosling A."/>
        </authorList>
    </citation>
    <scope>NUCLEOTIDE SEQUENCE</scope>
    <source>
        <strain evidence="1">MA461A</strain>
    </source>
</reference>
<evidence type="ECO:0000313" key="1">
    <source>
        <dbReference type="EMBL" id="CAG8819160.1"/>
    </source>
</evidence>
<proteinExistence type="predicted"/>